<comment type="pathway">
    <text evidence="2 11">Amino-acid biosynthesis; L-lysine biosynthesis via DAP pathway; (S)-tetrahydrodipicolinate from L-aspartate: step 3/4.</text>
</comment>
<reference evidence="14" key="1">
    <citation type="journal article" date="2020" name="bioRxiv">
        <title>A rank-normalized archaeal taxonomy based on genome phylogeny resolves widespread incomplete and uneven classifications.</title>
        <authorList>
            <person name="Rinke C."/>
            <person name="Chuvochina M."/>
            <person name="Mussig A.J."/>
            <person name="Chaumeil P.-A."/>
            <person name="Waite D.W."/>
            <person name="Whitman W.B."/>
            <person name="Parks D.H."/>
            <person name="Hugenholtz P."/>
        </authorList>
    </citation>
    <scope>NUCLEOTIDE SEQUENCE</scope>
    <source>
        <strain evidence="14">UBA8853</strain>
    </source>
</reference>
<comment type="caution">
    <text evidence="14">The sequence shown here is derived from an EMBL/GenBank/DDBJ whole genome shotgun (WGS) entry which is preliminary data.</text>
</comment>
<dbReference type="CDD" id="cd00950">
    <property type="entry name" value="DHDPS"/>
    <property type="match status" value="1"/>
</dbReference>
<dbReference type="SUPFAM" id="SSF51569">
    <property type="entry name" value="Aldolase"/>
    <property type="match status" value="1"/>
</dbReference>
<evidence type="ECO:0000256" key="10">
    <source>
        <dbReference type="ARBA" id="ARBA00047836"/>
    </source>
</evidence>
<keyword evidence="9 11" id="KW-0704">Schiff base</keyword>
<comment type="catalytic activity">
    <reaction evidence="10 11">
        <text>L-aspartate 4-semialdehyde + pyruvate = (2S,4S)-4-hydroxy-2,3,4,5-tetrahydrodipicolinate + H2O + H(+)</text>
        <dbReference type="Rhea" id="RHEA:34171"/>
        <dbReference type="ChEBI" id="CHEBI:15361"/>
        <dbReference type="ChEBI" id="CHEBI:15377"/>
        <dbReference type="ChEBI" id="CHEBI:15378"/>
        <dbReference type="ChEBI" id="CHEBI:67139"/>
        <dbReference type="ChEBI" id="CHEBI:537519"/>
        <dbReference type="EC" id="4.3.3.7"/>
    </reaction>
</comment>
<feature type="binding site" evidence="11 13">
    <location>
        <position position="45"/>
    </location>
    <ligand>
        <name>pyruvate</name>
        <dbReference type="ChEBI" id="CHEBI:15361"/>
    </ligand>
</feature>
<comment type="caution">
    <text evidence="11">Was originally thought to be a dihydrodipicolinate synthase (DHDPS), catalyzing the condensation of (S)-aspartate-beta-semialdehyde [(S)-ASA] and pyruvate to dihydrodipicolinate (DHDP). However, it was shown in E.coli that the product of the enzymatic reaction is not dihydrodipicolinate but in fact (4S)-4-hydroxy-2,3,4,5-tetrahydro-(2S)-dipicolinic acid (HTPA), and that the consecutive dehydration reaction leading to DHDP is not spontaneous but catalyzed by DapB.</text>
</comment>
<comment type="similarity">
    <text evidence="11">Belongs to the DapA family.</text>
</comment>
<dbReference type="InterPro" id="IPR020624">
    <property type="entry name" value="Schiff_base-form_aldolases_CS"/>
</dbReference>
<organism evidence="14 15">
    <name type="scientific">Methanopyrus kandleri</name>
    <dbReference type="NCBI Taxonomy" id="2320"/>
    <lineage>
        <taxon>Archaea</taxon>
        <taxon>Methanobacteriati</taxon>
        <taxon>Methanobacteriota</taxon>
        <taxon>Methanomada group</taxon>
        <taxon>Methanopyri</taxon>
        <taxon>Methanopyrales</taxon>
        <taxon>Methanopyraceae</taxon>
        <taxon>Methanopyrus</taxon>
    </lineage>
</organism>
<evidence type="ECO:0000313" key="14">
    <source>
        <dbReference type="EMBL" id="HII71080.1"/>
    </source>
</evidence>
<comment type="subunit">
    <text evidence="11">Homotetramer; dimer of dimers.</text>
</comment>
<gene>
    <name evidence="11" type="primary">dapA</name>
    <name evidence="14" type="ORF">HA336_07615</name>
</gene>
<keyword evidence="8 11" id="KW-0456">Lyase</keyword>
<comment type="subcellular location">
    <subcellularLocation>
        <location evidence="11">Cytoplasm</location>
    </subcellularLocation>
</comment>
<evidence type="ECO:0000256" key="5">
    <source>
        <dbReference type="ARBA" id="ARBA00022605"/>
    </source>
</evidence>
<dbReference type="PANTHER" id="PTHR12128:SF66">
    <property type="entry name" value="4-HYDROXY-2-OXOGLUTARATE ALDOLASE, MITOCHONDRIAL"/>
    <property type="match status" value="1"/>
</dbReference>
<dbReference type="InterPro" id="IPR002220">
    <property type="entry name" value="DapA-like"/>
</dbReference>
<evidence type="ECO:0000256" key="9">
    <source>
        <dbReference type="ARBA" id="ARBA00023270"/>
    </source>
</evidence>
<dbReference type="PANTHER" id="PTHR12128">
    <property type="entry name" value="DIHYDRODIPICOLINATE SYNTHASE"/>
    <property type="match status" value="1"/>
</dbReference>
<keyword evidence="7 11" id="KW-0457">Lysine biosynthesis</keyword>
<dbReference type="InterPro" id="IPR005263">
    <property type="entry name" value="DapA"/>
</dbReference>
<dbReference type="HAMAP" id="MF_00418">
    <property type="entry name" value="DapA"/>
    <property type="match status" value="1"/>
</dbReference>
<feature type="site" description="Part of a proton relay during catalysis" evidence="11">
    <location>
        <position position="107"/>
    </location>
</feature>
<feature type="binding site" evidence="11 13">
    <location>
        <position position="204"/>
    </location>
    <ligand>
        <name>pyruvate</name>
        <dbReference type="ChEBI" id="CHEBI:15361"/>
    </ligand>
</feature>
<evidence type="ECO:0000256" key="6">
    <source>
        <dbReference type="ARBA" id="ARBA00022915"/>
    </source>
</evidence>
<evidence type="ECO:0000256" key="7">
    <source>
        <dbReference type="ARBA" id="ARBA00023154"/>
    </source>
</evidence>
<dbReference type="EC" id="4.3.3.7" evidence="3 11"/>
<keyword evidence="6 11" id="KW-0220">Diaminopimelate biosynthesis</keyword>
<keyword evidence="4 11" id="KW-0963">Cytoplasm</keyword>
<dbReference type="InterPro" id="IPR013785">
    <property type="entry name" value="Aldolase_TIM"/>
</dbReference>
<evidence type="ECO:0000256" key="3">
    <source>
        <dbReference type="ARBA" id="ARBA00012086"/>
    </source>
</evidence>
<dbReference type="Pfam" id="PF00701">
    <property type="entry name" value="DHDPS"/>
    <property type="match status" value="1"/>
</dbReference>
<dbReference type="EMBL" id="DUJS01000005">
    <property type="protein sequence ID" value="HII71080.1"/>
    <property type="molecule type" value="Genomic_DNA"/>
</dbReference>
<evidence type="ECO:0000313" key="15">
    <source>
        <dbReference type="Proteomes" id="UP000619545"/>
    </source>
</evidence>
<protein>
    <recommendedName>
        <fullName evidence="3 11">4-hydroxy-tetrahydrodipicolinate synthase</fullName>
        <shortName evidence="11">HTPA synthase</shortName>
        <ecNumber evidence="3 11">4.3.3.7</ecNumber>
    </recommendedName>
</protein>
<dbReference type="Proteomes" id="UP000619545">
    <property type="component" value="Unassembled WGS sequence"/>
</dbReference>
<dbReference type="Gene3D" id="3.20.20.70">
    <property type="entry name" value="Aldolase class I"/>
    <property type="match status" value="1"/>
</dbReference>
<dbReference type="PIRSF" id="PIRSF001365">
    <property type="entry name" value="DHDPS"/>
    <property type="match status" value="1"/>
</dbReference>
<evidence type="ECO:0000256" key="1">
    <source>
        <dbReference type="ARBA" id="ARBA00003294"/>
    </source>
</evidence>
<sequence length="296" mass="31899">MEGVIPALITPFTDDLKGINEEGLRENVSRLLEAGVHGVVPAGTTGESSTLSHAEHRRVIEIVVDEVNGKVPVIAGAGSNSTREALELSTYAEDVGADAILSVVPYYNKPPQEGLFIHFSKIAEAVECPIILYNVPSRTGCALEPETAAKLAEEYSHIVGVKEASGDLDVVQRFIEETPDDFILLSGVDELTLPILAVGGVGVISVTANVAPELMVEMYEAWKSGDVERARELHYELLPLHRALFTETNPIPVKAAVELVGMASSPPRPPLKEAREDTKELLRRELKKLGLLPEGG</sequence>
<feature type="active site" description="Schiff-base intermediate with substrate" evidence="11 12">
    <location>
        <position position="162"/>
    </location>
</feature>
<dbReference type="GO" id="GO:0008840">
    <property type="term" value="F:4-hydroxy-tetrahydrodipicolinate synthase activity"/>
    <property type="evidence" value="ECO:0007669"/>
    <property type="project" value="UniProtKB-UniRule"/>
</dbReference>
<evidence type="ECO:0000256" key="2">
    <source>
        <dbReference type="ARBA" id="ARBA00005120"/>
    </source>
</evidence>
<dbReference type="InterPro" id="IPR020625">
    <property type="entry name" value="Schiff_base-form_aldolases_AS"/>
</dbReference>
<feature type="active site" description="Proton donor/acceptor" evidence="11 12">
    <location>
        <position position="133"/>
    </location>
</feature>
<proteinExistence type="inferred from homology"/>
<comment type="function">
    <text evidence="1 11">Catalyzes the condensation of (S)-aspartate-beta-semialdehyde [(S)-ASA] and pyruvate to 4-hydroxy-tetrahydrodipicolinate (HTPA).</text>
</comment>
<dbReference type="PRINTS" id="PR00146">
    <property type="entry name" value="DHPICSNTHASE"/>
</dbReference>
<feature type="site" description="Part of a proton relay during catalysis" evidence="11">
    <location>
        <position position="44"/>
    </location>
</feature>
<dbReference type="GO" id="GO:0005737">
    <property type="term" value="C:cytoplasm"/>
    <property type="evidence" value="ECO:0007669"/>
    <property type="project" value="UniProtKB-SubCell"/>
</dbReference>
<evidence type="ECO:0000256" key="4">
    <source>
        <dbReference type="ARBA" id="ARBA00022490"/>
    </source>
</evidence>
<dbReference type="GO" id="GO:0019877">
    <property type="term" value="P:diaminopimelate biosynthetic process"/>
    <property type="evidence" value="ECO:0007669"/>
    <property type="project" value="UniProtKB-UniRule"/>
</dbReference>
<keyword evidence="5 11" id="KW-0028">Amino-acid biosynthesis</keyword>
<dbReference type="NCBIfam" id="TIGR00674">
    <property type="entry name" value="dapA"/>
    <property type="match status" value="1"/>
</dbReference>
<dbReference type="AlphaFoldDB" id="A0A832TAL7"/>
<accession>A0A832TAL7</accession>
<dbReference type="GO" id="GO:0008675">
    <property type="term" value="F:2-dehydro-3-deoxy-phosphogluconate aldolase activity"/>
    <property type="evidence" value="ECO:0007669"/>
    <property type="project" value="UniProtKB-ARBA"/>
</dbReference>
<dbReference type="PROSITE" id="PS00665">
    <property type="entry name" value="DHDPS_1"/>
    <property type="match status" value="1"/>
</dbReference>
<dbReference type="SMART" id="SM01130">
    <property type="entry name" value="DHDPS"/>
    <property type="match status" value="1"/>
</dbReference>
<evidence type="ECO:0000256" key="13">
    <source>
        <dbReference type="PIRSR" id="PIRSR001365-2"/>
    </source>
</evidence>
<evidence type="ECO:0000256" key="8">
    <source>
        <dbReference type="ARBA" id="ARBA00023239"/>
    </source>
</evidence>
<name>A0A832TAL7_9EURY</name>
<evidence type="ECO:0000256" key="12">
    <source>
        <dbReference type="PIRSR" id="PIRSR001365-1"/>
    </source>
</evidence>
<dbReference type="PROSITE" id="PS00666">
    <property type="entry name" value="DHDPS_2"/>
    <property type="match status" value="1"/>
</dbReference>
<dbReference type="UniPathway" id="UPA00034">
    <property type="reaction ID" value="UER00017"/>
</dbReference>
<evidence type="ECO:0000256" key="11">
    <source>
        <dbReference type="HAMAP-Rule" id="MF_00418"/>
    </source>
</evidence>
<dbReference type="GO" id="GO:0009089">
    <property type="term" value="P:lysine biosynthetic process via diaminopimelate"/>
    <property type="evidence" value="ECO:0007669"/>
    <property type="project" value="UniProtKB-UniRule"/>
</dbReference>